<sequence length="91" mass="10271">MSLVLAPVFPQDFLLPVKKGDFTGAWGIIRKAQYIIVKPGSETFRMSNVSDGKVFFSPSPFINVHGLWASGYARSAMHVQEIFFRHKIKDI</sequence>
<proteinExistence type="predicted"/>
<name>A0AAV4SLD3_9ARAC</name>
<dbReference type="AlphaFoldDB" id="A0AAV4SLD3"/>
<comment type="caution">
    <text evidence="1">The sequence shown here is derived from an EMBL/GenBank/DDBJ whole genome shotgun (WGS) entry which is preliminary data.</text>
</comment>
<accession>A0AAV4SLD3</accession>
<dbReference type="EMBL" id="BPLQ01008147">
    <property type="protein sequence ID" value="GIY35203.1"/>
    <property type="molecule type" value="Genomic_DNA"/>
</dbReference>
<organism evidence="1 2">
    <name type="scientific">Caerostris darwini</name>
    <dbReference type="NCBI Taxonomy" id="1538125"/>
    <lineage>
        <taxon>Eukaryota</taxon>
        <taxon>Metazoa</taxon>
        <taxon>Ecdysozoa</taxon>
        <taxon>Arthropoda</taxon>
        <taxon>Chelicerata</taxon>
        <taxon>Arachnida</taxon>
        <taxon>Araneae</taxon>
        <taxon>Araneomorphae</taxon>
        <taxon>Entelegynae</taxon>
        <taxon>Araneoidea</taxon>
        <taxon>Araneidae</taxon>
        <taxon>Caerostris</taxon>
    </lineage>
</organism>
<dbReference type="Proteomes" id="UP001054837">
    <property type="component" value="Unassembled WGS sequence"/>
</dbReference>
<keyword evidence="2" id="KW-1185">Reference proteome</keyword>
<evidence type="ECO:0000313" key="1">
    <source>
        <dbReference type="EMBL" id="GIY35203.1"/>
    </source>
</evidence>
<reference evidence="1 2" key="1">
    <citation type="submission" date="2021-06" db="EMBL/GenBank/DDBJ databases">
        <title>Caerostris darwini draft genome.</title>
        <authorList>
            <person name="Kono N."/>
            <person name="Arakawa K."/>
        </authorList>
    </citation>
    <scope>NUCLEOTIDE SEQUENCE [LARGE SCALE GENOMIC DNA]</scope>
</reference>
<protein>
    <submittedName>
        <fullName evidence="1">Uncharacterized protein</fullName>
    </submittedName>
</protein>
<evidence type="ECO:0000313" key="2">
    <source>
        <dbReference type="Proteomes" id="UP001054837"/>
    </source>
</evidence>
<gene>
    <name evidence="1" type="ORF">CDAR_187411</name>
</gene>